<accession>A0A1G7MU49</accession>
<reference evidence="2" key="1">
    <citation type="submission" date="2016-10" db="EMBL/GenBank/DDBJ databases">
        <authorList>
            <person name="Varghese N."/>
            <person name="Submissions S."/>
        </authorList>
    </citation>
    <scope>NUCLEOTIDE SEQUENCE [LARGE SCALE GENOMIC DNA]</scope>
    <source>
        <strain evidence="2">DSM 25329</strain>
    </source>
</reference>
<organism evidence="1 2">
    <name type="scientific">Dyadobacter soli</name>
    <dbReference type="NCBI Taxonomy" id="659014"/>
    <lineage>
        <taxon>Bacteria</taxon>
        <taxon>Pseudomonadati</taxon>
        <taxon>Bacteroidota</taxon>
        <taxon>Cytophagia</taxon>
        <taxon>Cytophagales</taxon>
        <taxon>Spirosomataceae</taxon>
        <taxon>Dyadobacter</taxon>
    </lineage>
</organism>
<evidence type="ECO:0008006" key="3">
    <source>
        <dbReference type="Google" id="ProtNLM"/>
    </source>
</evidence>
<evidence type="ECO:0000313" key="1">
    <source>
        <dbReference type="EMBL" id="SDF65274.1"/>
    </source>
</evidence>
<protein>
    <recommendedName>
        <fullName evidence="3">SnoaL-like domain-containing protein</fullName>
    </recommendedName>
</protein>
<dbReference type="STRING" id="659014.SAMN04487996_111371"/>
<dbReference type="InterPro" id="IPR032710">
    <property type="entry name" value="NTF2-like_dom_sf"/>
</dbReference>
<sequence>MENAAQLLEDSLLVIWNDRNAERRLQAMQNVYATNIHFYESDHGAAIVGYQQINGVISNLQAKWPKEFQFQITRPASANHQVQHVAWNLGIPGQAPAASGMDVAIIEDWKIKSLHLFLDAPKP</sequence>
<dbReference type="Gene3D" id="3.10.450.50">
    <property type="match status" value="1"/>
</dbReference>
<dbReference type="Proteomes" id="UP000198748">
    <property type="component" value="Unassembled WGS sequence"/>
</dbReference>
<dbReference type="RefSeq" id="WP_090153796.1">
    <property type="nucleotide sequence ID" value="NZ_FNAN01000011.1"/>
</dbReference>
<proteinExistence type="predicted"/>
<dbReference type="SUPFAM" id="SSF54427">
    <property type="entry name" value="NTF2-like"/>
    <property type="match status" value="1"/>
</dbReference>
<gene>
    <name evidence="1" type="ORF">SAMN04487996_111371</name>
</gene>
<dbReference type="AlphaFoldDB" id="A0A1G7MU49"/>
<evidence type="ECO:0000313" key="2">
    <source>
        <dbReference type="Proteomes" id="UP000198748"/>
    </source>
</evidence>
<dbReference type="EMBL" id="FNAN01000011">
    <property type="protein sequence ID" value="SDF65274.1"/>
    <property type="molecule type" value="Genomic_DNA"/>
</dbReference>
<keyword evidence="2" id="KW-1185">Reference proteome</keyword>
<name>A0A1G7MU49_9BACT</name>
<dbReference type="OrthoDB" id="2613830at2"/>